<organism evidence="2 3">
    <name type="scientific">Colletotrichum phormii</name>
    <dbReference type="NCBI Taxonomy" id="359342"/>
    <lineage>
        <taxon>Eukaryota</taxon>
        <taxon>Fungi</taxon>
        <taxon>Dikarya</taxon>
        <taxon>Ascomycota</taxon>
        <taxon>Pezizomycotina</taxon>
        <taxon>Sordariomycetes</taxon>
        <taxon>Hypocreomycetidae</taxon>
        <taxon>Glomerellales</taxon>
        <taxon>Glomerellaceae</taxon>
        <taxon>Colletotrichum</taxon>
        <taxon>Colletotrichum acutatum species complex</taxon>
    </lineage>
</organism>
<dbReference type="Proteomes" id="UP001243989">
    <property type="component" value="Unassembled WGS sequence"/>
</dbReference>
<keyword evidence="1" id="KW-0732">Signal</keyword>
<evidence type="ECO:0008006" key="4">
    <source>
        <dbReference type="Google" id="ProtNLM"/>
    </source>
</evidence>
<reference evidence="2" key="1">
    <citation type="submission" date="2021-06" db="EMBL/GenBank/DDBJ databases">
        <title>Comparative genomics, transcriptomics and evolutionary studies reveal genomic signatures of adaptation to plant cell wall in hemibiotrophic fungi.</title>
        <authorList>
            <consortium name="DOE Joint Genome Institute"/>
            <person name="Baroncelli R."/>
            <person name="Diaz J.F."/>
            <person name="Benocci T."/>
            <person name="Peng M."/>
            <person name="Battaglia E."/>
            <person name="Haridas S."/>
            <person name="Andreopoulos W."/>
            <person name="Labutti K."/>
            <person name="Pangilinan J."/>
            <person name="Floch G.L."/>
            <person name="Makela M.R."/>
            <person name="Henrissat B."/>
            <person name="Grigoriev I.V."/>
            <person name="Crouch J.A."/>
            <person name="De Vries R.P."/>
            <person name="Sukno S.A."/>
            <person name="Thon M.R."/>
        </authorList>
    </citation>
    <scope>NUCLEOTIDE SEQUENCE</scope>
    <source>
        <strain evidence="2">CBS 102054</strain>
    </source>
</reference>
<dbReference type="AlphaFoldDB" id="A0AAI9ZR32"/>
<gene>
    <name evidence="2" type="ORF">BDP81DRAFT_428056</name>
</gene>
<feature type="signal peptide" evidence="1">
    <location>
        <begin position="1"/>
        <end position="27"/>
    </location>
</feature>
<keyword evidence="3" id="KW-1185">Reference proteome</keyword>
<protein>
    <recommendedName>
        <fullName evidence="4">Secreted protein</fullName>
    </recommendedName>
</protein>
<feature type="chain" id="PRO_5042542336" description="Secreted protein" evidence="1">
    <location>
        <begin position="28"/>
        <end position="95"/>
    </location>
</feature>
<sequence length="95" mass="10427">MQPLCAGPGFVFIIRLSLNLILHTSLTRDLAMPRESVHSSVPILRAPQENVRPLVQTHEVLLAWPRSGFPSSSVDPAAPPRLAVDRVPLSSWVGR</sequence>
<proteinExistence type="predicted"/>
<accession>A0AAI9ZR32</accession>
<dbReference type="EMBL" id="JAHMHQ010000010">
    <property type="protein sequence ID" value="KAK1636657.1"/>
    <property type="molecule type" value="Genomic_DNA"/>
</dbReference>
<comment type="caution">
    <text evidence="2">The sequence shown here is derived from an EMBL/GenBank/DDBJ whole genome shotgun (WGS) entry which is preliminary data.</text>
</comment>
<evidence type="ECO:0000313" key="3">
    <source>
        <dbReference type="Proteomes" id="UP001243989"/>
    </source>
</evidence>
<evidence type="ECO:0000313" key="2">
    <source>
        <dbReference type="EMBL" id="KAK1636657.1"/>
    </source>
</evidence>
<name>A0AAI9ZR32_9PEZI</name>
<dbReference type="RefSeq" id="XP_060445264.1">
    <property type="nucleotide sequence ID" value="XM_060590397.1"/>
</dbReference>
<evidence type="ECO:0000256" key="1">
    <source>
        <dbReference type="SAM" id="SignalP"/>
    </source>
</evidence>
<dbReference type="GeneID" id="85475259"/>